<protein>
    <submittedName>
        <fullName evidence="2">Uncharacterized protein</fullName>
    </submittedName>
</protein>
<dbReference type="EMBL" id="FXAW01000001">
    <property type="protein sequence ID" value="SMG11688.1"/>
    <property type="molecule type" value="Genomic_DNA"/>
</dbReference>
<sequence>MDRYSIIKLISTISFIGIAVTVVLSVFFKANVSSTINSLITFLLVVFLVTAGVSELLIRKIKK</sequence>
<accession>A0A1X7IAN7</accession>
<evidence type="ECO:0000313" key="3">
    <source>
        <dbReference type="Proteomes" id="UP000193804"/>
    </source>
</evidence>
<evidence type="ECO:0000313" key="2">
    <source>
        <dbReference type="EMBL" id="SMG11688.1"/>
    </source>
</evidence>
<gene>
    <name evidence="2" type="ORF">SAMN05661096_00428</name>
</gene>
<dbReference type="AlphaFoldDB" id="A0A1X7IAN7"/>
<keyword evidence="1" id="KW-1133">Transmembrane helix</keyword>
<proteinExistence type="predicted"/>
<feature type="transmembrane region" description="Helical" evidence="1">
    <location>
        <begin position="39"/>
        <end position="58"/>
    </location>
</feature>
<dbReference type="Proteomes" id="UP000193804">
    <property type="component" value="Unassembled WGS sequence"/>
</dbReference>
<reference evidence="3" key="1">
    <citation type="submission" date="2017-04" db="EMBL/GenBank/DDBJ databases">
        <authorList>
            <person name="Varghese N."/>
            <person name="Submissions S."/>
        </authorList>
    </citation>
    <scope>NUCLEOTIDE SEQUENCE [LARGE SCALE GENOMIC DNA]</scope>
    <source>
        <strain evidence="3">DSM 4125</strain>
    </source>
</reference>
<feature type="transmembrane region" description="Helical" evidence="1">
    <location>
        <begin position="7"/>
        <end position="27"/>
    </location>
</feature>
<keyword evidence="3" id="KW-1185">Reference proteome</keyword>
<keyword evidence="1" id="KW-0812">Transmembrane</keyword>
<name>A0A1X7IAN7_9BACT</name>
<organism evidence="2 3">
    <name type="scientific">Marivirga sericea</name>
    <dbReference type="NCBI Taxonomy" id="1028"/>
    <lineage>
        <taxon>Bacteria</taxon>
        <taxon>Pseudomonadati</taxon>
        <taxon>Bacteroidota</taxon>
        <taxon>Cytophagia</taxon>
        <taxon>Cytophagales</taxon>
        <taxon>Marivirgaceae</taxon>
        <taxon>Marivirga</taxon>
    </lineage>
</organism>
<dbReference type="RefSeq" id="WP_085515438.1">
    <property type="nucleotide sequence ID" value="NZ_FXAW01000001.1"/>
</dbReference>
<keyword evidence="1" id="KW-0472">Membrane</keyword>
<evidence type="ECO:0000256" key="1">
    <source>
        <dbReference type="SAM" id="Phobius"/>
    </source>
</evidence>